<dbReference type="GeneID" id="70180740"/>
<gene>
    <name evidence="3" type="ORF">B0I36DRAFT_264985</name>
</gene>
<evidence type="ECO:0000256" key="1">
    <source>
        <dbReference type="SAM" id="MobiDB-lite"/>
    </source>
</evidence>
<comment type="caution">
    <text evidence="3">The sequence shown here is derived from an EMBL/GenBank/DDBJ whole genome shotgun (WGS) entry which is preliminary data.</text>
</comment>
<dbReference type="PANTHER" id="PTHR42101:SF1">
    <property type="entry name" value="LOW TEMPERATURE REQUIREMENT A"/>
    <property type="match status" value="1"/>
</dbReference>
<feature type="region of interest" description="Disordered" evidence="1">
    <location>
        <begin position="677"/>
        <end position="767"/>
    </location>
</feature>
<accession>A0A9P9BX37</accession>
<feature type="transmembrane region" description="Helical" evidence="2">
    <location>
        <begin position="540"/>
        <end position="560"/>
    </location>
</feature>
<protein>
    <recommendedName>
        <fullName evidence="5">Bacterial low temperature requirement A protein-domain-containing protein</fullName>
    </recommendedName>
</protein>
<feature type="transmembrane region" description="Helical" evidence="2">
    <location>
        <begin position="300"/>
        <end position="322"/>
    </location>
</feature>
<feature type="compositionally biased region" description="Polar residues" evidence="1">
    <location>
        <begin position="708"/>
        <end position="720"/>
    </location>
</feature>
<feature type="transmembrane region" description="Helical" evidence="2">
    <location>
        <begin position="139"/>
        <end position="158"/>
    </location>
</feature>
<feature type="transmembrane region" description="Helical" evidence="2">
    <location>
        <begin position="85"/>
        <end position="104"/>
    </location>
</feature>
<proteinExistence type="predicted"/>
<organism evidence="3 4">
    <name type="scientific">Microdochium trichocladiopsis</name>
    <dbReference type="NCBI Taxonomy" id="1682393"/>
    <lineage>
        <taxon>Eukaryota</taxon>
        <taxon>Fungi</taxon>
        <taxon>Dikarya</taxon>
        <taxon>Ascomycota</taxon>
        <taxon>Pezizomycotina</taxon>
        <taxon>Sordariomycetes</taxon>
        <taxon>Xylariomycetidae</taxon>
        <taxon>Xylariales</taxon>
        <taxon>Microdochiaceae</taxon>
        <taxon>Microdochium</taxon>
    </lineage>
</organism>
<feature type="transmembrane region" description="Helical" evidence="2">
    <location>
        <begin position="170"/>
        <end position="195"/>
    </location>
</feature>
<dbReference type="EMBL" id="JAGTJQ010000003">
    <property type="protein sequence ID" value="KAH7035701.1"/>
    <property type="molecule type" value="Genomic_DNA"/>
</dbReference>
<dbReference type="AlphaFoldDB" id="A0A9P9BX37"/>
<feature type="transmembrane region" description="Helical" evidence="2">
    <location>
        <begin position="507"/>
        <end position="528"/>
    </location>
</feature>
<keyword evidence="2" id="KW-1133">Transmembrane helix</keyword>
<reference evidence="3" key="1">
    <citation type="journal article" date="2021" name="Nat. Commun.">
        <title>Genetic determinants of endophytism in the Arabidopsis root mycobiome.</title>
        <authorList>
            <person name="Mesny F."/>
            <person name="Miyauchi S."/>
            <person name="Thiergart T."/>
            <person name="Pickel B."/>
            <person name="Atanasova L."/>
            <person name="Karlsson M."/>
            <person name="Huettel B."/>
            <person name="Barry K.W."/>
            <person name="Haridas S."/>
            <person name="Chen C."/>
            <person name="Bauer D."/>
            <person name="Andreopoulos W."/>
            <person name="Pangilinan J."/>
            <person name="LaButti K."/>
            <person name="Riley R."/>
            <person name="Lipzen A."/>
            <person name="Clum A."/>
            <person name="Drula E."/>
            <person name="Henrissat B."/>
            <person name="Kohler A."/>
            <person name="Grigoriev I.V."/>
            <person name="Martin F.M."/>
            <person name="Hacquard S."/>
        </authorList>
    </citation>
    <scope>NUCLEOTIDE SEQUENCE</scope>
    <source>
        <strain evidence="3">MPI-CAGE-CH-0230</strain>
    </source>
</reference>
<feature type="transmembrane region" description="Helical" evidence="2">
    <location>
        <begin position="343"/>
        <end position="365"/>
    </location>
</feature>
<evidence type="ECO:0000256" key="2">
    <source>
        <dbReference type="SAM" id="Phobius"/>
    </source>
</evidence>
<dbReference type="PANTHER" id="PTHR42101">
    <property type="entry name" value="CHROMOSOME 16, WHOLE GENOME SHOTGUN SEQUENCE"/>
    <property type="match status" value="1"/>
</dbReference>
<feature type="transmembrane region" description="Helical" evidence="2">
    <location>
        <begin position="207"/>
        <end position="226"/>
    </location>
</feature>
<name>A0A9P9BX37_9PEZI</name>
<evidence type="ECO:0008006" key="5">
    <source>
        <dbReference type="Google" id="ProtNLM"/>
    </source>
</evidence>
<evidence type="ECO:0000313" key="4">
    <source>
        <dbReference type="Proteomes" id="UP000756346"/>
    </source>
</evidence>
<sequence length="767" mass="87364">MDSEPNHEARTSVSIDEKNVAVPVMPAIPVMATPVLPVEKIRALSFPRGMTEHDELQDIENLGHRYDSNLIPMFEKRASATILEVFYDFWVVAVLGIFMNVHAVSDPAALWSYIGYISLVWFNWFLVGCFDVRYVTDSIFSRVARTLHLGVIVGFGVVAPNYDPTKQNKGTWQCMSLILMVSRLVLVLEYSTILWHIRKFKKGRLPLLAALSFHFVAAMVYLGVSFRFEDGRNSNAYIAWYLLMALEAIIQLGLALYSKVLSFNGTHLAERMTIFTMFILGEGVMVVMDSVVNIVKNNGWTPSTIGVLVAAVGTIYIVFMLYNDWMVGYSRLVNWRQLAWTILHYPFHVFLLLFIKGSAQFMIWWKVTQVEAGIDDKFDHTFDNLNVEYVTSEDVVSSLNKTVQDVWTEYKPVWSIVMDEVDYWFTELRAIDDKEWNIPDDQNTEEFWNTYRNALDYIRIAVVNSVFGNFKIDAIQDLYDAGDLDKLDIHEANAKAYDATTERFYLVFQYVFTCAGLALITMTILYLLIKRQRNSRRVSIFFYIRTAIFFLLGIGMSLVTLLSLDWDNKGRYYLYTPWLLPTLCMVFIVLIILTHIPQPPPAVVLSRVPNPLRKWTGGRGGDQTGAAEGMIRAPTYGSSTMQRLRGFVGGKKTSTSYSASSNSGGGQYSQVHVTEMTMNPGSRHSSGSMHEHGITPPPSNNVAYDPYTWNSPQQTPPVSTQYYGAAGYAPQGQQQQQQTFQQYEQYRPQQPYQQQGQQQQHAPHPGY</sequence>
<dbReference type="RefSeq" id="XP_046015794.1">
    <property type="nucleotide sequence ID" value="XM_046151194.1"/>
</dbReference>
<feature type="transmembrane region" description="Helical" evidence="2">
    <location>
        <begin position="110"/>
        <end position="127"/>
    </location>
</feature>
<keyword evidence="2" id="KW-0472">Membrane</keyword>
<feature type="compositionally biased region" description="Polar residues" evidence="1">
    <location>
        <begin position="677"/>
        <end position="688"/>
    </location>
</feature>
<evidence type="ECO:0000313" key="3">
    <source>
        <dbReference type="EMBL" id="KAH7035701.1"/>
    </source>
</evidence>
<feature type="compositionally biased region" description="Low complexity" evidence="1">
    <location>
        <begin position="721"/>
        <end position="767"/>
    </location>
</feature>
<dbReference type="OrthoDB" id="3177213at2759"/>
<feature type="transmembrane region" description="Helical" evidence="2">
    <location>
        <begin position="238"/>
        <end position="257"/>
    </location>
</feature>
<dbReference type="Proteomes" id="UP000756346">
    <property type="component" value="Unassembled WGS sequence"/>
</dbReference>
<keyword evidence="2" id="KW-0812">Transmembrane</keyword>
<keyword evidence="4" id="KW-1185">Reference proteome</keyword>
<feature type="transmembrane region" description="Helical" evidence="2">
    <location>
        <begin position="572"/>
        <end position="593"/>
    </location>
</feature>